<dbReference type="Proteomes" id="UP000273982">
    <property type="component" value="Chromosome"/>
</dbReference>
<gene>
    <name evidence="2" type="ORF">EHO51_07920</name>
</gene>
<dbReference type="AlphaFoldDB" id="A0A3G8M3Z7"/>
<dbReference type="RefSeq" id="WP_124738424.1">
    <property type="nucleotide sequence ID" value="NZ_CP034086.1"/>
</dbReference>
<organism evidence="2 3">
    <name type="scientific">Methylocystis rosea</name>
    <dbReference type="NCBI Taxonomy" id="173366"/>
    <lineage>
        <taxon>Bacteria</taxon>
        <taxon>Pseudomonadati</taxon>
        <taxon>Pseudomonadota</taxon>
        <taxon>Alphaproteobacteria</taxon>
        <taxon>Hyphomicrobiales</taxon>
        <taxon>Methylocystaceae</taxon>
        <taxon>Methylocystis</taxon>
    </lineage>
</organism>
<accession>A0A3G8M3Z7</accession>
<dbReference type="KEGG" id="mros:EHO51_07920"/>
<reference evidence="2 3" key="1">
    <citation type="submission" date="2018-11" db="EMBL/GenBank/DDBJ databases">
        <title>Genome squencing of methanotrophic bacteria isolated from alkaline groundwater in Korea.</title>
        <authorList>
            <person name="Nguyen L.N."/>
        </authorList>
    </citation>
    <scope>NUCLEOTIDE SEQUENCE [LARGE SCALE GENOMIC DNA]</scope>
    <source>
        <strain evidence="2 3">GW6</strain>
    </source>
</reference>
<name>A0A3G8M3Z7_9HYPH</name>
<proteinExistence type="predicted"/>
<evidence type="ECO:0000313" key="2">
    <source>
        <dbReference type="EMBL" id="AZG76651.1"/>
    </source>
</evidence>
<sequence length="82" mass="9082">MLGIAKKIGSSESENKASARGRDGRLLSGYLVNLHRGAAPVRELMLADIERFQSLGATGYADDLRTALKRFTSEFIDLKDRR</sequence>
<feature type="region of interest" description="Disordered" evidence="1">
    <location>
        <begin position="1"/>
        <end position="21"/>
    </location>
</feature>
<evidence type="ECO:0000256" key="1">
    <source>
        <dbReference type="SAM" id="MobiDB-lite"/>
    </source>
</evidence>
<evidence type="ECO:0000313" key="3">
    <source>
        <dbReference type="Proteomes" id="UP000273982"/>
    </source>
</evidence>
<dbReference type="EMBL" id="CP034086">
    <property type="protein sequence ID" value="AZG76651.1"/>
    <property type="molecule type" value="Genomic_DNA"/>
</dbReference>
<protein>
    <submittedName>
        <fullName evidence="2">Uncharacterized protein</fullName>
    </submittedName>
</protein>